<evidence type="ECO:0000313" key="6">
    <source>
        <dbReference type="EMBL" id="KIM30812.1"/>
    </source>
</evidence>
<keyword evidence="3" id="KW-0964">Secreted</keyword>
<dbReference type="SUPFAM" id="SSF56112">
    <property type="entry name" value="Protein kinase-like (PK-like)"/>
    <property type="match status" value="1"/>
</dbReference>
<reference evidence="6 7" key="1">
    <citation type="submission" date="2014-04" db="EMBL/GenBank/DDBJ databases">
        <authorList>
            <consortium name="DOE Joint Genome Institute"/>
            <person name="Kuo A."/>
            <person name="Zuccaro A."/>
            <person name="Kohler A."/>
            <person name="Nagy L.G."/>
            <person name="Floudas D."/>
            <person name="Copeland A."/>
            <person name="Barry K.W."/>
            <person name="Cichocki N."/>
            <person name="Veneault-Fourrey C."/>
            <person name="LaButti K."/>
            <person name="Lindquist E.A."/>
            <person name="Lipzen A."/>
            <person name="Lundell T."/>
            <person name="Morin E."/>
            <person name="Murat C."/>
            <person name="Sun H."/>
            <person name="Tunlid A."/>
            <person name="Henrissat B."/>
            <person name="Grigoriev I.V."/>
            <person name="Hibbett D.S."/>
            <person name="Martin F."/>
            <person name="Nordberg H.P."/>
            <person name="Cantor M.N."/>
            <person name="Hua S.X."/>
        </authorList>
    </citation>
    <scope>NUCLEOTIDE SEQUENCE [LARGE SCALE GENOMIC DNA]</scope>
    <source>
        <strain evidence="6 7">MAFF 305830</strain>
    </source>
</reference>
<dbReference type="GO" id="GO:0043657">
    <property type="term" value="C:host cell"/>
    <property type="evidence" value="ECO:0007669"/>
    <property type="project" value="UniProtKB-SubCell"/>
</dbReference>
<protein>
    <recommendedName>
        <fullName evidence="5">Protein kinase domain-containing protein</fullName>
    </recommendedName>
</protein>
<dbReference type="PROSITE" id="PS50011">
    <property type="entry name" value="PROTEIN_KINASE_DOM"/>
    <property type="match status" value="1"/>
</dbReference>
<organism evidence="6 7">
    <name type="scientific">Serendipita vermifera MAFF 305830</name>
    <dbReference type="NCBI Taxonomy" id="933852"/>
    <lineage>
        <taxon>Eukaryota</taxon>
        <taxon>Fungi</taxon>
        <taxon>Dikarya</taxon>
        <taxon>Basidiomycota</taxon>
        <taxon>Agaricomycotina</taxon>
        <taxon>Agaricomycetes</taxon>
        <taxon>Sebacinales</taxon>
        <taxon>Serendipitaceae</taxon>
        <taxon>Serendipita</taxon>
    </lineage>
</organism>
<dbReference type="InterPro" id="IPR000719">
    <property type="entry name" value="Prot_kinase_dom"/>
</dbReference>
<sequence>MSQFPPQLWTVFCVLNDTIKNPFYLKVEASIRVADLKEKIVKKFPQGLGHIIPDELTLYQLDIVNDRNSVKDVVQNVSESLPRLDETKALSKLYPSSPPEGMIHIVAQLPPGNYLVLPHHDAPAKPRFTDKSQADETRPHKRRRLDPGRVVDISGKLVRRWSQPVAAPDPATLLANLQRPLTEEEKIPVSQSNFDHLITPFISDAPALELPAEKLRTLFRVSDTETGYHIKYMFDSAILKQPPITGTKEAFHGIWDINITAILQLIVPKGVFIRNSIYNACTGLNIPDYGFLIKNHCVLRGEEESPDSRENLRARLTDKLRVYAYHPLSFILGYYAIGTKVQFVTMTSPPSETELIFGHDLTQRMERLDNLVHLIRLCGVISWMETQLPNRANPEFDPFLLEDGTQMIIGAVVQKQFMRPRREVIHCVTHLVDIYNVLAQKQVPNVDTLVEFNVDVNHPYVVTEPVGIDQFPESGTELFNAAVCVLEALQVMHAGPSPVYHRDIRKPNIIKRPDGDGWFLIDWSDASLGPTTGVTHMSREEHSPKVREDNHGGEVDVWGVGYYLKTMAYKALDRAAVKEMGKK</sequence>
<dbReference type="GO" id="GO:0005524">
    <property type="term" value="F:ATP binding"/>
    <property type="evidence" value="ECO:0007669"/>
    <property type="project" value="InterPro"/>
</dbReference>
<evidence type="ECO:0000259" key="5">
    <source>
        <dbReference type="PROSITE" id="PS50011"/>
    </source>
</evidence>
<feature type="domain" description="Protein kinase" evidence="5">
    <location>
        <begin position="326"/>
        <end position="583"/>
    </location>
</feature>
<accession>A0A0C2XPB0</accession>
<dbReference type="GO" id="GO:0004672">
    <property type="term" value="F:protein kinase activity"/>
    <property type="evidence" value="ECO:0007669"/>
    <property type="project" value="InterPro"/>
</dbReference>
<keyword evidence="7" id="KW-1185">Reference proteome</keyword>
<dbReference type="EMBL" id="KN824283">
    <property type="protein sequence ID" value="KIM30812.1"/>
    <property type="molecule type" value="Genomic_DNA"/>
</dbReference>
<feature type="compositionally biased region" description="Basic and acidic residues" evidence="4">
    <location>
        <begin position="123"/>
        <end position="138"/>
    </location>
</feature>
<dbReference type="OrthoDB" id="2379186at2759"/>
<comment type="subcellular location">
    <subcellularLocation>
        <location evidence="1">Host cell</location>
    </subcellularLocation>
    <subcellularLocation>
        <location evidence="2">Secreted</location>
    </subcellularLocation>
</comment>
<evidence type="ECO:0000256" key="1">
    <source>
        <dbReference type="ARBA" id="ARBA00004340"/>
    </source>
</evidence>
<name>A0A0C2XPB0_SERVB</name>
<dbReference type="InterPro" id="IPR011009">
    <property type="entry name" value="Kinase-like_dom_sf"/>
</dbReference>
<dbReference type="AlphaFoldDB" id="A0A0C2XPB0"/>
<dbReference type="Proteomes" id="UP000054097">
    <property type="component" value="Unassembled WGS sequence"/>
</dbReference>
<dbReference type="InterPro" id="IPR045379">
    <property type="entry name" value="Crinkler_N"/>
</dbReference>
<dbReference type="Pfam" id="PF20147">
    <property type="entry name" value="Crinkler"/>
    <property type="match status" value="1"/>
</dbReference>
<feature type="region of interest" description="Disordered" evidence="4">
    <location>
        <begin position="123"/>
        <end position="145"/>
    </location>
</feature>
<proteinExistence type="predicted"/>
<reference evidence="7" key="2">
    <citation type="submission" date="2015-01" db="EMBL/GenBank/DDBJ databases">
        <title>Evolutionary Origins and Diversification of the Mycorrhizal Mutualists.</title>
        <authorList>
            <consortium name="DOE Joint Genome Institute"/>
            <consortium name="Mycorrhizal Genomics Consortium"/>
            <person name="Kohler A."/>
            <person name="Kuo A."/>
            <person name="Nagy L.G."/>
            <person name="Floudas D."/>
            <person name="Copeland A."/>
            <person name="Barry K.W."/>
            <person name="Cichocki N."/>
            <person name="Veneault-Fourrey C."/>
            <person name="LaButti K."/>
            <person name="Lindquist E.A."/>
            <person name="Lipzen A."/>
            <person name="Lundell T."/>
            <person name="Morin E."/>
            <person name="Murat C."/>
            <person name="Riley R."/>
            <person name="Ohm R."/>
            <person name="Sun H."/>
            <person name="Tunlid A."/>
            <person name="Henrissat B."/>
            <person name="Grigoriev I.V."/>
            <person name="Hibbett D.S."/>
            <person name="Martin F."/>
        </authorList>
    </citation>
    <scope>NUCLEOTIDE SEQUENCE [LARGE SCALE GENOMIC DNA]</scope>
    <source>
        <strain evidence="7">MAFF 305830</strain>
    </source>
</reference>
<evidence type="ECO:0000256" key="4">
    <source>
        <dbReference type="SAM" id="MobiDB-lite"/>
    </source>
</evidence>
<gene>
    <name evidence="6" type="ORF">M408DRAFT_21639</name>
</gene>
<evidence type="ECO:0000256" key="2">
    <source>
        <dbReference type="ARBA" id="ARBA00004613"/>
    </source>
</evidence>
<evidence type="ECO:0000256" key="3">
    <source>
        <dbReference type="ARBA" id="ARBA00022525"/>
    </source>
</evidence>
<dbReference type="Gene3D" id="1.10.510.10">
    <property type="entry name" value="Transferase(Phosphotransferase) domain 1"/>
    <property type="match status" value="1"/>
</dbReference>
<dbReference type="HOGENOM" id="CLU_028901_0_0_1"/>
<evidence type="ECO:0000313" key="7">
    <source>
        <dbReference type="Proteomes" id="UP000054097"/>
    </source>
</evidence>
<dbReference type="GO" id="GO:0005576">
    <property type="term" value="C:extracellular region"/>
    <property type="evidence" value="ECO:0007669"/>
    <property type="project" value="UniProtKB-SubCell"/>
</dbReference>